<keyword evidence="2" id="KW-0479">Metal-binding</keyword>
<dbReference type="Gene3D" id="2.102.10.10">
    <property type="entry name" value="Rieske [2Fe-2S] iron-sulphur domain"/>
    <property type="match status" value="1"/>
</dbReference>
<evidence type="ECO:0000256" key="3">
    <source>
        <dbReference type="ARBA" id="ARBA00023002"/>
    </source>
</evidence>
<dbReference type="SUPFAM" id="SSF55961">
    <property type="entry name" value="Bet v1-like"/>
    <property type="match status" value="1"/>
</dbReference>
<evidence type="ECO:0000256" key="1">
    <source>
        <dbReference type="ARBA" id="ARBA00022714"/>
    </source>
</evidence>
<keyword evidence="3" id="KW-0560">Oxidoreductase</keyword>
<keyword evidence="8" id="KW-1185">Reference proteome</keyword>
<gene>
    <name evidence="7" type="ORF">GCM10023144_29880</name>
</gene>
<feature type="domain" description="Rieske" evidence="6">
    <location>
        <begin position="27"/>
        <end position="135"/>
    </location>
</feature>
<dbReference type="PANTHER" id="PTHR21266:SF59">
    <property type="entry name" value="BLR4922 PROTEIN"/>
    <property type="match status" value="1"/>
</dbReference>
<dbReference type="GO" id="GO:0051213">
    <property type="term" value="F:dioxygenase activity"/>
    <property type="evidence" value="ECO:0007669"/>
    <property type="project" value="UniProtKB-KW"/>
</dbReference>
<evidence type="ECO:0000313" key="7">
    <source>
        <dbReference type="EMBL" id="GAA4335971.1"/>
    </source>
</evidence>
<comment type="caution">
    <text evidence="7">The sequence shown here is derived from an EMBL/GenBank/DDBJ whole genome shotgun (WGS) entry which is preliminary data.</text>
</comment>
<proteinExistence type="predicted"/>
<keyword evidence="7" id="KW-0223">Dioxygenase</keyword>
<keyword evidence="5" id="KW-0411">Iron-sulfur</keyword>
<dbReference type="InterPro" id="IPR045623">
    <property type="entry name" value="LigXa_C"/>
</dbReference>
<evidence type="ECO:0000259" key="6">
    <source>
        <dbReference type="PROSITE" id="PS51296"/>
    </source>
</evidence>
<dbReference type="Gene3D" id="3.90.380.10">
    <property type="entry name" value="Naphthalene 1,2-dioxygenase Alpha Subunit, Chain A, domain 1"/>
    <property type="match status" value="1"/>
</dbReference>
<dbReference type="PANTHER" id="PTHR21266">
    <property type="entry name" value="IRON-SULFUR DOMAIN CONTAINING PROTEIN"/>
    <property type="match status" value="1"/>
</dbReference>
<dbReference type="Pfam" id="PF00355">
    <property type="entry name" value="Rieske"/>
    <property type="match status" value="1"/>
</dbReference>
<dbReference type="EMBL" id="BAABFO010000014">
    <property type="protein sequence ID" value="GAA4335971.1"/>
    <property type="molecule type" value="Genomic_DNA"/>
</dbReference>
<evidence type="ECO:0000256" key="5">
    <source>
        <dbReference type="ARBA" id="ARBA00023014"/>
    </source>
</evidence>
<protein>
    <submittedName>
        <fullName evidence="7">Aromatic ring-hydroxylating dioxygenase subunit alpha</fullName>
    </submittedName>
</protein>
<dbReference type="Proteomes" id="UP001501671">
    <property type="component" value="Unassembled WGS sequence"/>
</dbReference>
<keyword evidence="4" id="KW-0408">Iron</keyword>
<organism evidence="7 8">
    <name type="scientific">Pigmentiphaga soli</name>
    <dbReference type="NCBI Taxonomy" id="1007095"/>
    <lineage>
        <taxon>Bacteria</taxon>
        <taxon>Pseudomonadati</taxon>
        <taxon>Pseudomonadota</taxon>
        <taxon>Betaproteobacteria</taxon>
        <taxon>Burkholderiales</taxon>
        <taxon>Alcaligenaceae</taxon>
        <taxon>Pigmentiphaga</taxon>
    </lineage>
</organism>
<evidence type="ECO:0000313" key="8">
    <source>
        <dbReference type="Proteomes" id="UP001501671"/>
    </source>
</evidence>
<evidence type="ECO:0000256" key="4">
    <source>
        <dbReference type="ARBA" id="ARBA00023004"/>
    </source>
</evidence>
<dbReference type="PROSITE" id="PS00570">
    <property type="entry name" value="RING_HYDROXYL_ALPHA"/>
    <property type="match status" value="1"/>
</dbReference>
<dbReference type="Pfam" id="PF19301">
    <property type="entry name" value="LigXa_C"/>
    <property type="match status" value="1"/>
</dbReference>
<dbReference type="CDD" id="cd08878">
    <property type="entry name" value="RHO_alpha_C_DMO-like"/>
    <property type="match status" value="1"/>
</dbReference>
<dbReference type="InterPro" id="IPR050584">
    <property type="entry name" value="Cholesterol_7-desaturase"/>
</dbReference>
<evidence type="ECO:0000256" key="2">
    <source>
        <dbReference type="ARBA" id="ARBA00022723"/>
    </source>
</evidence>
<name>A0ABP8H8T6_9BURK</name>
<keyword evidence="1" id="KW-0001">2Fe-2S</keyword>
<dbReference type="InterPro" id="IPR017941">
    <property type="entry name" value="Rieske_2Fe-2S"/>
</dbReference>
<sequence>MLTEEENRLLTQVGPGTRMGDLLRRYWHPVAGESEFESRSTKPIRLMGEDLLLFKTLKGEFGLVARRCAHRGSDLGFGIVEEDGLRCSYHGWQYDLGGACVHRPFDETVAGAAALRRAVKIAAYPVKIKGGMLWAYLGPLPAPELPDWETFSWPNCFAQVVIAEIPCNWLQCQENTVDPVHFEWMHNNGPKRRAGDFGPFSPKTLKMGIEDTEYGLLSRRYREGTDESTPLWSVGRAILWPNGWYFGHHFEWKVPIDDFNTLFITWSVLHVPRECEPYAQASIPTWHAPIKDQNGEWIISHVGNQDIVAWISQGPIADRTHEILGASDVGVVTLRRRLLEDLDKVAKGQDPRGLIRDPARNVKIPLPCIAREELMNGLPREQMEKHPVMGPFLRDFYSMAGQPDAVRQAFEEAMGVRQSSFEVHSFVPQ</sequence>
<dbReference type="PROSITE" id="PS51296">
    <property type="entry name" value="RIESKE"/>
    <property type="match status" value="1"/>
</dbReference>
<dbReference type="InterPro" id="IPR015881">
    <property type="entry name" value="ARHD_Rieske_2Fe_2S"/>
</dbReference>
<dbReference type="InterPro" id="IPR036922">
    <property type="entry name" value="Rieske_2Fe-2S_sf"/>
</dbReference>
<dbReference type="SUPFAM" id="SSF50022">
    <property type="entry name" value="ISP domain"/>
    <property type="match status" value="1"/>
</dbReference>
<reference evidence="8" key="1">
    <citation type="journal article" date="2019" name="Int. J. Syst. Evol. Microbiol.">
        <title>The Global Catalogue of Microorganisms (GCM) 10K type strain sequencing project: providing services to taxonomists for standard genome sequencing and annotation.</title>
        <authorList>
            <consortium name="The Broad Institute Genomics Platform"/>
            <consortium name="The Broad Institute Genome Sequencing Center for Infectious Disease"/>
            <person name="Wu L."/>
            <person name="Ma J."/>
        </authorList>
    </citation>
    <scope>NUCLEOTIDE SEQUENCE [LARGE SCALE GENOMIC DNA]</scope>
    <source>
        <strain evidence="8">JCM 17666</strain>
    </source>
</reference>
<accession>A0ABP8H8T6</accession>